<proteinExistence type="predicted"/>
<keyword evidence="2" id="KW-1185">Reference proteome</keyword>
<comment type="caution">
    <text evidence="1">The sequence shown here is derived from an EMBL/GenBank/DDBJ whole genome shotgun (WGS) entry which is preliminary data.</text>
</comment>
<evidence type="ECO:0000313" key="2">
    <source>
        <dbReference type="Proteomes" id="UP000774326"/>
    </source>
</evidence>
<gene>
    <name evidence="1" type="ORF">WICPIJ_007092</name>
</gene>
<reference evidence="1" key="1">
    <citation type="journal article" date="2021" name="Open Biol.">
        <title>Shared evolutionary footprints suggest mitochondrial oxidative damage underlies multiple complex I losses in fungi.</title>
        <authorList>
            <person name="Schikora-Tamarit M.A."/>
            <person name="Marcet-Houben M."/>
            <person name="Nosek J."/>
            <person name="Gabaldon T."/>
        </authorList>
    </citation>
    <scope>NUCLEOTIDE SEQUENCE</scope>
    <source>
        <strain evidence="1">CBS2887</strain>
    </source>
</reference>
<sequence length="128" mass="14663">MQPVTIASAAPKENSDNADNFILNGQWITSKLVTQRKLHCHKDTKTDTELILLNLAFSSFPKGNRKSQINTKGGQKPFLIREKTSWSNSETWSLWFVTQRDVTKQKIQFEDLVPCQGRSKISHRSDIM</sequence>
<dbReference type="Proteomes" id="UP000774326">
    <property type="component" value="Unassembled WGS sequence"/>
</dbReference>
<organism evidence="1 2">
    <name type="scientific">Wickerhamomyces pijperi</name>
    <name type="common">Yeast</name>
    <name type="synonym">Pichia pijperi</name>
    <dbReference type="NCBI Taxonomy" id="599730"/>
    <lineage>
        <taxon>Eukaryota</taxon>
        <taxon>Fungi</taxon>
        <taxon>Dikarya</taxon>
        <taxon>Ascomycota</taxon>
        <taxon>Saccharomycotina</taxon>
        <taxon>Saccharomycetes</taxon>
        <taxon>Phaffomycetales</taxon>
        <taxon>Wickerhamomycetaceae</taxon>
        <taxon>Wickerhamomyces</taxon>
    </lineage>
</organism>
<name>A0A9P8Q2F2_WICPI</name>
<dbReference type="AlphaFoldDB" id="A0A9P8Q2F2"/>
<protein>
    <submittedName>
        <fullName evidence="1">Uncharacterized protein</fullName>
    </submittedName>
</protein>
<evidence type="ECO:0000313" key="1">
    <source>
        <dbReference type="EMBL" id="KAH3681930.1"/>
    </source>
</evidence>
<reference evidence="1" key="2">
    <citation type="submission" date="2021-01" db="EMBL/GenBank/DDBJ databases">
        <authorList>
            <person name="Schikora-Tamarit M.A."/>
        </authorList>
    </citation>
    <scope>NUCLEOTIDE SEQUENCE</scope>
    <source>
        <strain evidence="1">CBS2887</strain>
    </source>
</reference>
<dbReference type="EMBL" id="JAEUBG010004152">
    <property type="protein sequence ID" value="KAH3681930.1"/>
    <property type="molecule type" value="Genomic_DNA"/>
</dbReference>
<accession>A0A9P8Q2F2</accession>